<feature type="region of interest" description="Disordered" evidence="1">
    <location>
        <begin position="50"/>
        <end position="89"/>
    </location>
</feature>
<evidence type="ECO:0000313" key="2">
    <source>
        <dbReference type="EMBL" id="GAA0206135.1"/>
    </source>
</evidence>
<proteinExistence type="predicted"/>
<comment type="caution">
    <text evidence="2">The sequence shown here is derived from an EMBL/GenBank/DDBJ whole genome shotgun (WGS) entry which is preliminary data.</text>
</comment>
<keyword evidence="3" id="KW-1185">Reference proteome</keyword>
<sequence length="122" mass="13093">MQEILSKFDAQGVRVATVLSGVHYTTDEERQAYIDVGYIPISDEDYQHYIGNRGAGDNGTGYIRDPKTGLPVSAPPAPPAEATEEPTANVPETELAVMEGMVDMQSRIAALEAELAKLKGGK</sequence>
<name>A0ABN0SY36_9FIRM</name>
<evidence type="ECO:0000313" key="3">
    <source>
        <dbReference type="Proteomes" id="UP001500399"/>
    </source>
</evidence>
<gene>
    <name evidence="2" type="ORF">GCM10008919_06710</name>
</gene>
<dbReference type="RefSeq" id="WP_304986322.1">
    <property type="nucleotide sequence ID" value="NZ_BAAACR010000004.1"/>
</dbReference>
<accession>A0ABN0SY36</accession>
<evidence type="ECO:0000256" key="1">
    <source>
        <dbReference type="SAM" id="MobiDB-lite"/>
    </source>
</evidence>
<dbReference type="EMBL" id="BAAACR010000004">
    <property type="protein sequence ID" value="GAA0206135.1"/>
    <property type="molecule type" value="Genomic_DNA"/>
</dbReference>
<organism evidence="2 3">
    <name type="scientific">Selenomonas dianae</name>
    <dbReference type="NCBI Taxonomy" id="135079"/>
    <lineage>
        <taxon>Bacteria</taxon>
        <taxon>Bacillati</taxon>
        <taxon>Bacillota</taxon>
        <taxon>Negativicutes</taxon>
        <taxon>Selenomonadales</taxon>
        <taxon>Selenomonadaceae</taxon>
        <taxon>Selenomonas</taxon>
    </lineage>
</organism>
<dbReference type="Proteomes" id="UP001500399">
    <property type="component" value="Unassembled WGS sequence"/>
</dbReference>
<protein>
    <submittedName>
        <fullName evidence="2">Uncharacterized protein</fullName>
    </submittedName>
</protein>
<reference evidence="2 3" key="1">
    <citation type="journal article" date="2019" name="Int. J. Syst. Evol. Microbiol.">
        <title>The Global Catalogue of Microorganisms (GCM) 10K type strain sequencing project: providing services to taxonomists for standard genome sequencing and annotation.</title>
        <authorList>
            <consortium name="The Broad Institute Genomics Platform"/>
            <consortium name="The Broad Institute Genome Sequencing Center for Infectious Disease"/>
            <person name="Wu L."/>
            <person name="Ma J."/>
        </authorList>
    </citation>
    <scope>NUCLEOTIDE SEQUENCE [LARGE SCALE GENOMIC DNA]</scope>
    <source>
        <strain evidence="2 3">JCM 8542</strain>
    </source>
</reference>